<dbReference type="AlphaFoldDB" id="A0A5S3WMX7"/>
<gene>
    <name evidence="2" type="ORF">CWB98_23620</name>
</gene>
<reference evidence="3" key="2">
    <citation type="submission" date="2019-06" db="EMBL/GenBank/DDBJ databases">
        <title>Co-occurence of chitin degradation, pigmentation and bioactivity in marine Pseudoalteromonas.</title>
        <authorList>
            <person name="Sonnenschein E.C."/>
            <person name="Bech P.K."/>
        </authorList>
    </citation>
    <scope>NUCLEOTIDE SEQUENCE [LARGE SCALE GENOMIC DNA]</scope>
    <source>
        <strain evidence="3">S2599</strain>
    </source>
</reference>
<feature type="transmembrane region" description="Helical" evidence="1">
    <location>
        <begin position="59"/>
        <end position="81"/>
    </location>
</feature>
<evidence type="ECO:0000256" key="1">
    <source>
        <dbReference type="SAM" id="Phobius"/>
    </source>
</evidence>
<name>A0A5S3WMX7_9GAMM</name>
<dbReference type="EMBL" id="PNCJ01000110">
    <property type="protein sequence ID" value="TMP29199.1"/>
    <property type="molecule type" value="Genomic_DNA"/>
</dbReference>
<feature type="transmembrane region" description="Helical" evidence="1">
    <location>
        <begin position="87"/>
        <end position="109"/>
    </location>
</feature>
<dbReference type="Proteomes" id="UP000306719">
    <property type="component" value="Unassembled WGS sequence"/>
</dbReference>
<organism evidence="2 3">
    <name type="scientific">Pseudoalteromonas rubra</name>
    <dbReference type="NCBI Taxonomy" id="43658"/>
    <lineage>
        <taxon>Bacteria</taxon>
        <taxon>Pseudomonadati</taxon>
        <taxon>Pseudomonadota</taxon>
        <taxon>Gammaproteobacteria</taxon>
        <taxon>Alteromonadales</taxon>
        <taxon>Pseudoalteromonadaceae</taxon>
        <taxon>Pseudoalteromonas</taxon>
    </lineage>
</organism>
<sequence length="158" mass="18154">MLTEASLVVNQKYRGRKSRFEFGEHSLRHMFSDNDQTVEFTTLYSGIDIDPIVLTEKNVIWKFVTIPFWFLAISTMGKVVISAESQMQALGGMIMVGFWLACVGMCYLFNKRGQVTLTMFDSAKGRIVVINDGKHEPIVNELENRIRSLYYDEDETVH</sequence>
<reference evidence="2 3" key="1">
    <citation type="submission" date="2018-01" db="EMBL/GenBank/DDBJ databases">
        <authorList>
            <person name="Paulsen S."/>
            <person name="Gram L.K."/>
        </authorList>
    </citation>
    <scope>NUCLEOTIDE SEQUENCE [LARGE SCALE GENOMIC DNA]</scope>
    <source>
        <strain evidence="2 3">S2599</strain>
    </source>
</reference>
<keyword evidence="1" id="KW-0812">Transmembrane</keyword>
<evidence type="ECO:0000313" key="3">
    <source>
        <dbReference type="Proteomes" id="UP000306719"/>
    </source>
</evidence>
<keyword evidence="1" id="KW-0472">Membrane</keyword>
<accession>A0A5S3WMX7</accession>
<comment type="caution">
    <text evidence="2">The sequence shown here is derived from an EMBL/GenBank/DDBJ whole genome shotgun (WGS) entry which is preliminary data.</text>
</comment>
<protein>
    <submittedName>
        <fullName evidence="2">Uncharacterized protein</fullName>
    </submittedName>
</protein>
<keyword evidence="1" id="KW-1133">Transmembrane helix</keyword>
<proteinExistence type="predicted"/>
<evidence type="ECO:0000313" key="2">
    <source>
        <dbReference type="EMBL" id="TMP29199.1"/>
    </source>
</evidence>